<dbReference type="Gene3D" id="1.25.40.10">
    <property type="entry name" value="Tetratricopeptide repeat domain"/>
    <property type="match status" value="4"/>
</dbReference>
<sequence>MMHKQTLQRALHNLAEQLNPNSLIHPILNSSTCISLIRQCKTIKSLKSLHASMIRSHLHLNLFFSTNLITQYSSLGSISHSYSIFSSTQTSDVFLWNVMIRCFVESSSYDRAVRLYCRMKEYGIRPDNYTFPFVVKACGHLQDVKLFRVVHGDVIEFGYEYDVFVGNSLITVYGKCGLVELSRQVFDRMFDRSLVSWSAIIGAYAQNGFYKEGFSVFRMMLSERIKPNRVAVLNVIPCVSSEADADEISRIIVDSRLDSEQSIQNAEMLMYSKCGRLDIARRIFEKIPDKDLVTWSSMIEAYAQADKPIEALDLFKRLKLQKIQYDYVTVLSVIRACSSLGSLRQAQFIHGFITRCSFQNELVLETALIDLYVKCGSLEYARKVFERMQKQNLISWSTIISGYGMHGRGREALDVFNQMKETEKPDHITFVSVLSACGHAGLIAEGWSCFDSMTKDFGLTPTSEHYACMVDLLGRAGQLNEAREFINNMPIKPESGVWGALLGACRIHSNVELAEFAAKSLFELDPENPGRYVLLSNIYKSTGKREEADRIRAVMKRKGVKKAAGHTIIEVKNKMYKFVVGDKTNPQTELIQKELEILMERIRREGYVPDTNFLLHDVEEEMKEKMLYLHSEKLAIVFGILNSSPESVIRIKRNLRVCGDCHTATKFISKSELNPSSYAIEKEDDISVDVLAKWSSAMPMAKDSSVFS</sequence>
<dbReference type="Proteomes" id="UP000316621">
    <property type="component" value="Chromosome 4"/>
</dbReference>
<evidence type="ECO:0000313" key="6">
    <source>
        <dbReference type="Proteomes" id="UP000316621"/>
    </source>
</evidence>
<dbReference type="InterPro" id="IPR046848">
    <property type="entry name" value="E_motif"/>
</dbReference>
<evidence type="ECO:0000259" key="4">
    <source>
        <dbReference type="Pfam" id="PF14432"/>
    </source>
</evidence>
<dbReference type="PROSITE" id="PS51375">
    <property type="entry name" value="PPR"/>
    <property type="match status" value="4"/>
</dbReference>
<feature type="repeat" description="PPR" evidence="3">
    <location>
        <begin position="193"/>
        <end position="227"/>
    </location>
</feature>
<dbReference type="GO" id="GO:0009451">
    <property type="term" value="P:RNA modification"/>
    <property type="evidence" value="ECO:0007669"/>
    <property type="project" value="InterPro"/>
</dbReference>
<feature type="domain" description="DYW" evidence="4">
    <location>
        <begin position="606"/>
        <end position="670"/>
    </location>
</feature>
<dbReference type="GO" id="GO:0008270">
    <property type="term" value="F:zinc ion binding"/>
    <property type="evidence" value="ECO:0007669"/>
    <property type="project" value="InterPro"/>
</dbReference>
<dbReference type="InterPro" id="IPR032867">
    <property type="entry name" value="DYW_dom"/>
</dbReference>
<comment type="similarity">
    <text evidence="1">Belongs to the PPR family. PCMP-H subfamily.</text>
</comment>
<evidence type="ECO:0000256" key="3">
    <source>
        <dbReference type="PROSITE-ProRule" id="PRU00708"/>
    </source>
</evidence>
<dbReference type="Pfam" id="PF01535">
    <property type="entry name" value="PPR"/>
    <property type="match status" value="4"/>
</dbReference>
<dbReference type="EMBL" id="CM010718">
    <property type="protein sequence ID" value="RZC59557.1"/>
    <property type="molecule type" value="Genomic_DNA"/>
</dbReference>
<dbReference type="InterPro" id="IPR002885">
    <property type="entry name" value="PPR_rpt"/>
</dbReference>
<reference evidence="5 6" key="1">
    <citation type="journal article" date="2018" name="Science">
        <title>The opium poppy genome and morphinan production.</title>
        <authorList>
            <person name="Guo L."/>
            <person name="Winzer T."/>
            <person name="Yang X."/>
            <person name="Li Y."/>
            <person name="Ning Z."/>
            <person name="He Z."/>
            <person name="Teodor R."/>
            <person name="Lu Y."/>
            <person name="Bowser T.A."/>
            <person name="Graham I.A."/>
            <person name="Ye K."/>
        </authorList>
    </citation>
    <scope>NUCLEOTIDE SEQUENCE [LARGE SCALE GENOMIC DNA]</scope>
    <source>
        <strain evidence="6">cv. HN1</strain>
        <tissue evidence="5">Leaves</tissue>
    </source>
</reference>
<dbReference type="PANTHER" id="PTHR47926">
    <property type="entry name" value="PENTATRICOPEPTIDE REPEAT-CONTAINING PROTEIN"/>
    <property type="match status" value="1"/>
</dbReference>
<dbReference type="AlphaFoldDB" id="A0A4Y7JFG8"/>
<proteinExistence type="inferred from homology"/>
<dbReference type="OMA" id="KMLYVHS"/>
<dbReference type="FunFam" id="1.25.40.10:FF:001095">
    <property type="entry name" value="Pentatricopeptide repeat-containing protein At2g34400"/>
    <property type="match status" value="1"/>
</dbReference>
<dbReference type="Pfam" id="PF13041">
    <property type="entry name" value="PPR_2"/>
    <property type="match status" value="2"/>
</dbReference>
<dbReference type="GO" id="GO:0003723">
    <property type="term" value="F:RNA binding"/>
    <property type="evidence" value="ECO:0007669"/>
    <property type="project" value="InterPro"/>
</dbReference>
<dbReference type="Gramene" id="RZC59557">
    <property type="protein sequence ID" value="RZC59557"/>
    <property type="gene ID" value="C5167_006858"/>
</dbReference>
<evidence type="ECO:0000313" key="5">
    <source>
        <dbReference type="EMBL" id="RZC59557.1"/>
    </source>
</evidence>
<dbReference type="FunFam" id="1.25.40.10:FF:002148">
    <property type="entry name" value="Pentatricopeptide repeat-containing protein At2g29760, chloroplastic"/>
    <property type="match status" value="1"/>
</dbReference>
<protein>
    <recommendedName>
        <fullName evidence="4">DYW domain-containing protein</fullName>
    </recommendedName>
</protein>
<organism evidence="5 6">
    <name type="scientific">Papaver somniferum</name>
    <name type="common">Opium poppy</name>
    <dbReference type="NCBI Taxonomy" id="3469"/>
    <lineage>
        <taxon>Eukaryota</taxon>
        <taxon>Viridiplantae</taxon>
        <taxon>Streptophyta</taxon>
        <taxon>Embryophyta</taxon>
        <taxon>Tracheophyta</taxon>
        <taxon>Spermatophyta</taxon>
        <taxon>Magnoliopsida</taxon>
        <taxon>Ranunculales</taxon>
        <taxon>Papaveraceae</taxon>
        <taxon>Papaveroideae</taxon>
        <taxon>Papaver</taxon>
    </lineage>
</organism>
<dbReference type="Pfam" id="PF20431">
    <property type="entry name" value="E_motif"/>
    <property type="match status" value="1"/>
</dbReference>
<dbReference type="InterPro" id="IPR046960">
    <property type="entry name" value="PPR_At4g14850-like_plant"/>
</dbReference>
<evidence type="ECO:0000256" key="1">
    <source>
        <dbReference type="ARBA" id="ARBA00006643"/>
    </source>
</evidence>
<feature type="repeat" description="PPR" evidence="3">
    <location>
        <begin position="392"/>
        <end position="422"/>
    </location>
</feature>
<dbReference type="FunFam" id="1.25.40.10:FF:000285">
    <property type="entry name" value="Pentatricopeptide repeat-containing protein, chloroplastic"/>
    <property type="match status" value="1"/>
</dbReference>
<feature type="repeat" description="PPR" evidence="3">
    <location>
        <begin position="291"/>
        <end position="325"/>
    </location>
</feature>
<accession>A0A4Y7JFG8</accession>
<evidence type="ECO:0000256" key="2">
    <source>
        <dbReference type="ARBA" id="ARBA00022737"/>
    </source>
</evidence>
<dbReference type="InterPro" id="IPR011990">
    <property type="entry name" value="TPR-like_helical_dom_sf"/>
</dbReference>
<name>A0A4Y7JFG8_PAPSO</name>
<dbReference type="NCBIfam" id="TIGR00756">
    <property type="entry name" value="PPR"/>
    <property type="match status" value="6"/>
</dbReference>
<keyword evidence="2" id="KW-0677">Repeat</keyword>
<dbReference type="Pfam" id="PF14432">
    <property type="entry name" value="DYW_deaminase"/>
    <property type="match status" value="1"/>
</dbReference>
<dbReference type="SUPFAM" id="SSF48452">
    <property type="entry name" value="TPR-like"/>
    <property type="match status" value="1"/>
</dbReference>
<dbReference type="PANTHER" id="PTHR47926:SF433">
    <property type="entry name" value="PENTATRICOPEPTIDE REPEAT-CONTAINING PROTEIN"/>
    <property type="match status" value="1"/>
</dbReference>
<gene>
    <name evidence="5" type="ORF">C5167_006858</name>
</gene>
<feature type="repeat" description="PPR" evidence="3">
    <location>
        <begin position="92"/>
        <end position="126"/>
    </location>
</feature>
<keyword evidence="6" id="KW-1185">Reference proteome</keyword>